<reference evidence="1" key="1">
    <citation type="submission" date="2021-11" db="EMBL/GenBank/DDBJ databases">
        <title>Fusarium solani-melongenae Genome sequencing and assembly.</title>
        <authorList>
            <person name="Xie S."/>
            <person name="Huang L."/>
            <person name="Zhang X."/>
        </authorList>
    </citation>
    <scope>NUCLEOTIDE SEQUENCE</scope>
    <source>
        <strain evidence="1">CRI 24-3</strain>
    </source>
</reference>
<keyword evidence="2" id="KW-1185">Reference proteome</keyword>
<evidence type="ECO:0000313" key="2">
    <source>
        <dbReference type="Proteomes" id="UP000830768"/>
    </source>
</evidence>
<dbReference type="Proteomes" id="UP000830768">
    <property type="component" value="Chromosome 8"/>
</dbReference>
<organism evidence="1 2">
    <name type="scientific">Fusarium solani subsp. cucurbitae</name>
    <name type="common">Neocosmosporum cucurbitae</name>
    <dbReference type="NCBI Taxonomy" id="2747967"/>
    <lineage>
        <taxon>Eukaryota</taxon>
        <taxon>Fungi</taxon>
        <taxon>Dikarya</taxon>
        <taxon>Ascomycota</taxon>
        <taxon>Pezizomycotina</taxon>
        <taxon>Sordariomycetes</taxon>
        <taxon>Hypocreomycetidae</taxon>
        <taxon>Hypocreales</taxon>
        <taxon>Nectriaceae</taxon>
        <taxon>Fusarium</taxon>
        <taxon>Fusarium solani species complex</taxon>
    </lineage>
</organism>
<gene>
    <name evidence="1" type="ORF">LCI18_009254</name>
</gene>
<accession>A0ACD3ZAI1</accession>
<sequence length="731" mass="79871">MAKKKSKQAPAEADAGAGAGAGAGEGQNATTFENDSPTQPQPQPATTAGGSKKTSKSPKATSSTSSSQTLIICRNKHWRFISAFHGPWLQMPIEILETIANVNYNTPRPRPIDPAVLFDMSKIRRLVDEATNLAVRAASDISSPTMTNVNGGMPGASSMSALGMGGGHGTKLSRERKFRMREQASQKLSRAYRLDEIACSVATMQGSSPIEEVAGLVLQRSPQDPDAKYVHFFHEKIPSRQLAESTGLEILTEVISEKPSEGEALRTRAIVRTFKEDYEGAAQDLTHALSISRFHQPSHQEPGQQSQTQESNQGRRRPQDVILADKDQPTSLEGQLLFLRATAYLTMACQHVADGIPPAQEANGHADADNSDGNPVPEANGRNSPGADAEPDADADAEASLRKQTESRKLVKTYAKRALRDFMSFISQLEYAPNLPTVIAKDFNDRVNLAAHGVRNPRPSEATYSLEPYTIYSIADLFAAVPPPDLPPYPSEEITKAGKASDMPLTCEWTTYHPLLTEALHSLLLCHILVQTSSKELLRHTYMVARLVRQADGFPIFQASRSQARSDWMEVLRRTEAQLKLSASWETLCAPPPLPFYYDTHLTKSKVKISDEERRQGQALLDALGDELIEKELGAELEGLSIPTNFPPAPVYGAGLTTHPSLRRWSVEDGKDYPILTERAAAVSQWLREAPVVTGTTRRKKRTKKSSKAGALGDSVEKRRLEDAAGDAAEP</sequence>
<name>A0ACD3ZAI1_FUSSC</name>
<dbReference type="EMBL" id="CP090036">
    <property type="protein sequence ID" value="UPK98319.1"/>
    <property type="molecule type" value="Genomic_DNA"/>
</dbReference>
<evidence type="ECO:0000313" key="1">
    <source>
        <dbReference type="EMBL" id="UPK98319.1"/>
    </source>
</evidence>
<proteinExistence type="predicted"/>
<protein>
    <submittedName>
        <fullName evidence="1">Uncharacterized protein</fullName>
    </submittedName>
</protein>